<accession>A0A429GPV5</accession>
<dbReference type="EMBL" id="RCOS01000069">
    <property type="protein sequence ID" value="RSN75769.1"/>
    <property type="molecule type" value="Genomic_DNA"/>
</dbReference>
<dbReference type="InterPro" id="IPR041881">
    <property type="entry name" value="PqqD_sf"/>
</dbReference>
<protein>
    <submittedName>
        <fullName evidence="1">PqqD family protein</fullName>
    </submittedName>
</protein>
<evidence type="ECO:0000313" key="1">
    <source>
        <dbReference type="EMBL" id="RSN75769.1"/>
    </source>
</evidence>
<evidence type="ECO:0000313" key="2">
    <source>
        <dbReference type="EMBL" id="RZN60000.1"/>
    </source>
</evidence>
<dbReference type="EMBL" id="RXII01000097">
    <property type="protein sequence ID" value="RZN60000.1"/>
    <property type="molecule type" value="Genomic_DNA"/>
</dbReference>
<keyword evidence="3" id="KW-1185">Reference proteome</keyword>
<dbReference type="AlphaFoldDB" id="A0A429GPV5"/>
<evidence type="ECO:0000313" key="4">
    <source>
        <dbReference type="Proteomes" id="UP000316217"/>
    </source>
</evidence>
<reference evidence="1 3" key="1">
    <citation type="submission" date="2018-10" db="EMBL/GenBank/DDBJ databases">
        <title>Co-occurring genomic capacity for anaerobic methane metabolism and dissimilatory sulfite reduction discovered in the Korarchaeota.</title>
        <authorList>
            <person name="Mckay L.J."/>
            <person name="Dlakic M."/>
            <person name="Fields M.W."/>
            <person name="Delmont T.O."/>
            <person name="Eren A.M."/>
            <person name="Jay Z.J."/>
            <person name="Klingelsmith K.B."/>
            <person name="Rusch D.B."/>
            <person name="Inskeep W.P."/>
        </authorList>
    </citation>
    <scope>NUCLEOTIDE SEQUENCE [LARGE SCALE GENOMIC DNA]</scope>
    <source>
        <strain evidence="1 3">MDKW</strain>
    </source>
</reference>
<comment type="caution">
    <text evidence="1">The sequence shown here is derived from an EMBL/GenBank/DDBJ whole genome shotgun (WGS) entry which is preliminary data.</text>
</comment>
<dbReference type="RefSeq" id="WP_125671039.1">
    <property type="nucleotide sequence ID" value="NZ_RCOS01000069.1"/>
</dbReference>
<organism evidence="1 3">
    <name type="scientific">Candidatus Methanodesulfokora washburnensis</name>
    <dbReference type="NCBI Taxonomy" id="2478471"/>
    <lineage>
        <taxon>Archaea</taxon>
        <taxon>Thermoproteota</taxon>
        <taxon>Candidatus Korarchaeia</taxon>
        <taxon>Candidatus Korarchaeia incertae sedis</taxon>
        <taxon>Candidatus Methanodesulfokora</taxon>
    </lineage>
</organism>
<dbReference type="Gene3D" id="1.10.10.1150">
    <property type="entry name" value="Coenzyme PQQ synthesis protein D (PqqD)"/>
    <property type="match status" value="1"/>
</dbReference>
<dbReference type="Proteomes" id="UP000316217">
    <property type="component" value="Unassembled WGS sequence"/>
</dbReference>
<sequence length="100" mass="12016">MHRLMEMKFVRRSLMEDFGEKAGYLFSQETGYVYELNETGMFIWNLLKNHTNIDEILNEILRKYNISKKRAKEDLEEFLKKLIEYGLVEVEDDKCSSDRP</sequence>
<name>A0A429GPV5_9CREN</name>
<dbReference type="Pfam" id="PF05402">
    <property type="entry name" value="PqqD"/>
    <property type="match status" value="1"/>
</dbReference>
<dbReference type="Proteomes" id="UP000277582">
    <property type="component" value="Unassembled WGS sequence"/>
</dbReference>
<dbReference type="InterPro" id="IPR008792">
    <property type="entry name" value="PQQD"/>
</dbReference>
<proteinExistence type="predicted"/>
<evidence type="ECO:0000313" key="3">
    <source>
        <dbReference type="Proteomes" id="UP000277582"/>
    </source>
</evidence>
<reference evidence="2 4" key="2">
    <citation type="journal article" date="2019" name="Nat. Microbiol.">
        <title>Wide diversity of methane and short-chain alkane metabolisms in uncultured archaea.</title>
        <authorList>
            <person name="Borrel G."/>
            <person name="Adam P.S."/>
            <person name="McKay L.J."/>
            <person name="Chen L.X."/>
            <person name="Sierra-Garcia I.N."/>
            <person name="Sieber C.M."/>
            <person name="Letourneur Q."/>
            <person name="Ghozlane A."/>
            <person name="Andersen G.L."/>
            <person name="Li W.J."/>
            <person name="Hallam S.J."/>
            <person name="Muyzer G."/>
            <person name="de Oliveira V.M."/>
            <person name="Inskeep W.P."/>
            <person name="Banfield J.F."/>
            <person name="Gribaldo S."/>
        </authorList>
    </citation>
    <scope>NUCLEOTIDE SEQUENCE [LARGE SCALE GENOMIC DNA]</scope>
    <source>
        <strain evidence="2">NM4</strain>
    </source>
</reference>
<gene>
    <name evidence="1" type="ORF">D6D85_05560</name>
    <name evidence="2" type="ORF">EF810_06335</name>
</gene>